<feature type="region of interest" description="Disordered" evidence="1">
    <location>
        <begin position="93"/>
        <end position="113"/>
    </location>
</feature>
<organism evidence="2 3">
    <name type="scientific">Thelohanellus kitauei</name>
    <name type="common">Myxosporean</name>
    <dbReference type="NCBI Taxonomy" id="669202"/>
    <lineage>
        <taxon>Eukaryota</taxon>
        <taxon>Metazoa</taxon>
        <taxon>Cnidaria</taxon>
        <taxon>Myxozoa</taxon>
        <taxon>Myxosporea</taxon>
        <taxon>Bivalvulida</taxon>
        <taxon>Platysporina</taxon>
        <taxon>Myxobolidae</taxon>
        <taxon>Thelohanellus</taxon>
    </lineage>
</organism>
<dbReference type="Proteomes" id="UP000031668">
    <property type="component" value="Unassembled WGS sequence"/>
</dbReference>
<reference evidence="2 3" key="1">
    <citation type="journal article" date="2014" name="Genome Biol. Evol.">
        <title>The genome of the myxosporean Thelohanellus kitauei shows adaptations to nutrient acquisition within its fish host.</title>
        <authorList>
            <person name="Yang Y."/>
            <person name="Xiong J."/>
            <person name="Zhou Z."/>
            <person name="Huo F."/>
            <person name="Miao W."/>
            <person name="Ran C."/>
            <person name="Liu Y."/>
            <person name="Zhang J."/>
            <person name="Feng J."/>
            <person name="Wang M."/>
            <person name="Wang M."/>
            <person name="Wang L."/>
            <person name="Yao B."/>
        </authorList>
    </citation>
    <scope>NUCLEOTIDE SEQUENCE [LARGE SCALE GENOMIC DNA]</scope>
    <source>
        <strain evidence="2">Wuqing</strain>
    </source>
</reference>
<dbReference type="AlphaFoldDB" id="A0A0C2NDZ7"/>
<gene>
    <name evidence="2" type="ORF">RF11_06698</name>
</gene>
<protein>
    <submittedName>
        <fullName evidence="2">Uncharacterized protein</fullName>
    </submittedName>
</protein>
<name>A0A0C2NDZ7_THEKT</name>
<keyword evidence="3" id="KW-1185">Reference proteome</keyword>
<evidence type="ECO:0000313" key="3">
    <source>
        <dbReference type="Proteomes" id="UP000031668"/>
    </source>
</evidence>
<accession>A0A0C2NDZ7</accession>
<evidence type="ECO:0000313" key="2">
    <source>
        <dbReference type="EMBL" id="KII74530.1"/>
    </source>
</evidence>
<dbReference type="EMBL" id="JWZT01000375">
    <property type="protein sequence ID" value="KII74530.1"/>
    <property type="molecule type" value="Genomic_DNA"/>
</dbReference>
<sequence>MIFNCIIQLFLVETLDFPKQKNDGILTGEIGPGILTLSETNPKNGSSFRSKIANKTEEKYGLMIQFHREFELVPHIFLTPDKISHIHETKHKNLQSGSKKEKKTIQIRSDEHEEYEGQNLREAQSYISRAKNPLLFKSLARKVFLFIYSQPINFCSEELVLGSISDYLEPLTSKEETLMFLNFIKAMKYGDSTKKYIEKLVKDALNYFLLDPFTCVDKGEAPTRIQTALYLWNYLSDHASAFLNLFVFTTACIARETQVLEIPSIWVYNKALPPMLSNFIPTYVDSQLRAKPFLLWENSIEYVTNALNQSIFFNDEFYEITHLNSIKVNYQLIHCHIDSSVRTFIKHSFGACNKYIY</sequence>
<proteinExistence type="predicted"/>
<evidence type="ECO:0000256" key="1">
    <source>
        <dbReference type="SAM" id="MobiDB-lite"/>
    </source>
</evidence>
<comment type="caution">
    <text evidence="2">The sequence shown here is derived from an EMBL/GenBank/DDBJ whole genome shotgun (WGS) entry which is preliminary data.</text>
</comment>